<evidence type="ECO:0000313" key="3">
    <source>
        <dbReference type="EMBL" id="KAF2662560.1"/>
    </source>
</evidence>
<keyword evidence="2" id="KW-0472">Membrane</keyword>
<protein>
    <submittedName>
        <fullName evidence="3">Uncharacterized protein</fullName>
    </submittedName>
</protein>
<dbReference type="EMBL" id="MU004289">
    <property type="protein sequence ID" value="KAF2662560.1"/>
    <property type="molecule type" value="Genomic_DNA"/>
</dbReference>
<sequence>MWTLIPPISSSPLSLSTPLEHSRLPCHPGTPQSCARRHRDAIVVVVVVVAATAATAAVERRFANKRIELPAGATPTNHHPAPSSSPTASQSPRQLQLLRRPRNHVYEDYSCGHSESEKAPCATSKRANCGVLNTKTVKHDEKCDHCDRN</sequence>
<dbReference type="Proteomes" id="UP000799324">
    <property type="component" value="Unassembled WGS sequence"/>
</dbReference>
<evidence type="ECO:0000256" key="2">
    <source>
        <dbReference type="SAM" id="Phobius"/>
    </source>
</evidence>
<feature type="compositionally biased region" description="Low complexity" evidence="1">
    <location>
        <begin position="74"/>
        <end position="96"/>
    </location>
</feature>
<keyword evidence="2" id="KW-0812">Transmembrane</keyword>
<dbReference type="AlphaFoldDB" id="A0A6A6TRY8"/>
<organism evidence="3 4">
    <name type="scientific">Lophiostoma macrostomum CBS 122681</name>
    <dbReference type="NCBI Taxonomy" id="1314788"/>
    <lineage>
        <taxon>Eukaryota</taxon>
        <taxon>Fungi</taxon>
        <taxon>Dikarya</taxon>
        <taxon>Ascomycota</taxon>
        <taxon>Pezizomycotina</taxon>
        <taxon>Dothideomycetes</taxon>
        <taxon>Pleosporomycetidae</taxon>
        <taxon>Pleosporales</taxon>
        <taxon>Lophiostomataceae</taxon>
        <taxon>Lophiostoma</taxon>
    </lineage>
</organism>
<evidence type="ECO:0000313" key="4">
    <source>
        <dbReference type="Proteomes" id="UP000799324"/>
    </source>
</evidence>
<evidence type="ECO:0000256" key="1">
    <source>
        <dbReference type="SAM" id="MobiDB-lite"/>
    </source>
</evidence>
<reference evidence="3" key="1">
    <citation type="journal article" date="2020" name="Stud. Mycol.">
        <title>101 Dothideomycetes genomes: a test case for predicting lifestyles and emergence of pathogens.</title>
        <authorList>
            <person name="Haridas S."/>
            <person name="Albert R."/>
            <person name="Binder M."/>
            <person name="Bloem J."/>
            <person name="Labutti K."/>
            <person name="Salamov A."/>
            <person name="Andreopoulos B."/>
            <person name="Baker S."/>
            <person name="Barry K."/>
            <person name="Bills G."/>
            <person name="Bluhm B."/>
            <person name="Cannon C."/>
            <person name="Castanera R."/>
            <person name="Culley D."/>
            <person name="Daum C."/>
            <person name="Ezra D."/>
            <person name="Gonzalez J."/>
            <person name="Henrissat B."/>
            <person name="Kuo A."/>
            <person name="Liang C."/>
            <person name="Lipzen A."/>
            <person name="Lutzoni F."/>
            <person name="Magnuson J."/>
            <person name="Mondo S."/>
            <person name="Nolan M."/>
            <person name="Ohm R."/>
            <person name="Pangilinan J."/>
            <person name="Park H.-J."/>
            <person name="Ramirez L."/>
            <person name="Alfaro M."/>
            <person name="Sun H."/>
            <person name="Tritt A."/>
            <person name="Yoshinaga Y."/>
            <person name="Zwiers L.-H."/>
            <person name="Turgeon B."/>
            <person name="Goodwin S."/>
            <person name="Spatafora J."/>
            <person name="Crous P."/>
            <person name="Grigoriev I."/>
        </authorList>
    </citation>
    <scope>NUCLEOTIDE SEQUENCE</scope>
    <source>
        <strain evidence="3">CBS 122681</strain>
    </source>
</reference>
<keyword evidence="2" id="KW-1133">Transmembrane helix</keyword>
<dbReference type="OrthoDB" id="3760002at2759"/>
<feature type="transmembrane region" description="Helical" evidence="2">
    <location>
        <begin position="41"/>
        <end position="58"/>
    </location>
</feature>
<feature type="region of interest" description="Disordered" evidence="1">
    <location>
        <begin position="69"/>
        <end position="96"/>
    </location>
</feature>
<name>A0A6A6TRY8_9PLEO</name>
<gene>
    <name evidence="3" type="ORF">K491DRAFT_673072</name>
</gene>
<keyword evidence="4" id="KW-1185">Reference proteome</keyword>
<proteinExistence type="predicted"/>
<accession>A0A6A6TRY8</accession>